<accession>A0ABR2RBL3</accession>
<dbReference type="InterPro" id="IPR017853">
    <property type="entry name" value="GH"/>
</dbReference>
<sequence>MRQFHRSEVPRYNNMAIYVTENGYSPPLTIPNSVHDEFHKGYLVALARAIRKGADVRGWSLMDNFEWAGGYSSRFGQLRSFSPNGFDIFLPTNVS</sequence>
<organism evidence="3 4">
    <name type="scientific">Hibiscus sabdariffa</name>
    <name type="common">roselle</name>
    <dbReference type="NCBI Taxonomy" id="183260"/>
    <lineage>
        <taxon>Eukaryota</taxon>
        <taxon>Viridiplantae</taxon>
        <taxon>Streptophyta</taxon>
        <taxon>Embryophyta</taxon>
        <taxon>Tracheophyta</taxon>
        <taxon>Spermatophyta</taxon>
        <taxon>Magnoliopsida</taxon>
        <taxon>eudicotyledons</taxon>
        <taxon>Gunneridae</taxon>
        <taxon>Pentapetalae</taxon>
        <taxon>rosids</taxon>
        <taxon>malvids</taxon>
        <taxon>Malvales</taxon>
        <taxon>Malvaceae</taxon>
        <taxon>Malvoideae</taxon>
        <taxon>Hibiscus</taxon>
    </lineage>
</organism>
<evidence type="ECO:0000313" key="3">
    <source>
        <dbReference type="EMBL" id="KAK9010353.1"/>
    </source>
</evidence>
<gene>
    <name evidence="3" type="ORF">V6N11_036864</name>
</gene>
<evidence type="ECO:0000256" key="1">
    <source>
        <dbReference type="ARBA" id="ARBA00010838"/>
    </source>
</evidence>
<protein>
    <submittedName>
        <fullName evidence="3">Uncharacterized protein</fullName>
    </submittedName>
</protein>
<dbReference type="SUPFAM" id="SSF51445">
    <property type="entry name" value="(Trans)glycosidases"/>
    <property type="match status" value="1"/>
</dbReference>
<dbReference type="EMBL" id="JBBPBN010000024">
    <property type="protein sequence ID" value="KAK9010353.1"/>
    <property type="molecule type" value="Genomic_DNA"/>
</dbReference>
<dbReference type="InterPro" id="IPR001360">
    <property type="entry name" value="Glyco_hydro_1"/>
</dbReference>
<name>A0ABR2RBL3_9ROSI</name>
<reference evidence="3 4" key="1">
    <citation type="journal article" date="2024" name="G3 (Bethesda)">
        <title>Genome assembly of Hibiscus sabdariffa L. provides insights into metabolisms of medicinal natural products.</title>
        <authorList>
            <person name="Kim T."/>
        </authorList>
    </citation>
    <scope>NUCLEOTIDE SEQUENCE [LARGE SCALE GENOMIC DNA]</scope>
    <source>
        <strain evidence="3">TK-2024</strain>
        <tissue evidence="3">Old leaves</tissue>
    </source>
</reference>
<comment type="caution">
    <text evidence="3">The sequence shown here is derived from an EMBL/GenBank/DDBJ whole genome shotgun (WGS) entry which is preliminary data.</text>
</comment>
<keyword evidence="4" id="KW-1185">Reference proteome</keyword>
<evidence type="ECO:0000256" key="2">
    <source>
        <dbReference type="RuleBase" id="RU003690"/>
    </source>
</evidence>
<dbReference type="PANTHER" id="PTHR10353:SF175">
    <property type="entry name" value="BETA-GLUCOSIDASE 18-LIKE ISOFORM X1"/>
    <property type="match status" value="1"/>
</dbReference>
<dbReference type="Gene3D" id="3.20.20.80">
    <property type="entry name" value="Glycosidases"/>
    <property type="match status" value="1"/>
</dbReference>
<proteinExistence type="inferred from homology"/>
<dbReference type="PANTHER" id="PTHR10353">
    <property type="entry name" value="GLYCOSYL HYDROLASE"/>
    <property type="match status" value="1"/>
</dbReference>
<comment type="similarity">
    <text evidence="1 2">Belongs to the glycosyl hydrolase 1 family.</text>
</comment>
<evidence type="ECO:0000313" key="4">
    <source>
        <dbReference type="Proteomes" id="UP001396334"/>
    </source>
</evidence>
<dbReference type="Proteomes" id="UP001396334">
    <property type="component" value="Unassembled WGS sequence"/>
</dbReference>
<dbReference type="Pfam" id="PF00232">
    <property type="entry name" value="Glyco_hydro_1"/>
    <property type="match status" value="1"/>
</dbReference>